<proteinExistence type="predicted"/>
<organism evidence="1 2">
    <name type="scientific">Hypsizygus marmoreus</name>
    <name type="common">White beech mushroom</name>
    <name type="synonym">Agaricus marmoreus</name>
    <dbReference type="NCBI Taxonomy" id="39966"/>
    <lineage>
        <taxon>Eukaryota</taxon>
        <taxon>Fungi</taxon>
        <taxon>Dikarya</taxon>
        <taxon>Basidiomycota</taxon>
        <taxon>Agaricomycotina</taxon>
        <taxon>Agaricomycetes</taxon>
        <taxon>Agaricomycetidae</taxon>
        <taxon>Agaricales</taxon>
        <taxon>Tricholomatineae</taxon>
        <taxon>Lyophyllaceae</taxon>
        <taxon>Hypsizygus</taxon>
    </lineage>
</organism>
<accession>A0A369K0R1</accession>
<keyword evidence="2" id="KW-1185">Reference proteome</keyword>
<evidence type="ECO:0000313" key="2">
    <source>
        <dbReference type="Proteomes" id="UP000076154"/>
    </source>
</evidence>
<dbReference type="EMBL" id="LUEZ02000041">
    <property type="protein sequence ID" value="RDB25314.1"/>
    <property type="molecule type" value="Genomic_DNA"/>
</dbReference>
<reference evidence="1" key="1">
    <citation type="submission" date="2018-04" db="EMBL/GenBank/DDBJ databases">
        <title>Whole genome sequencing of Hypsizygus marmoreus.</title>
        <authorList>
            <person name="Choi I.-G."/>
            <person name="Min B."/>
            <person name="Kim J.-G."/>
            <person name="Kim S."/>
            <person name="Oh Y.-L."/>
            <person name="Kong W.-S."/>
            <person name="Park H."/>
            <person name="Jeong J."/>
            <person name="Song E.-S."/>
        </authorList>
    </citation>
    <scope>NUCLEOTIDE SEQUENCE [LARGE SCALE GENOMIC DNA]</scope>
    <source>
        <strain evidence="1">51987-8</strain>
    </source>
</reference>
<protein>
    <submittedName>
        <fullName evidence="1">Uncharacterized protein</fullName>
    </submittedName>
</protein>
<dbReference type="InParanoid" id="A0A369K0R1"/>
<sequence>MDSLRRLKDLLAELDVEQTHPAKRDHSLFYRIIKEEILSPKSPFIKRVPPIEFVIYAIKNIVAAPLSSSRIPDLLHLLTIAEFYRGRTLDYARNASTWNGYYTKDNEQNENALVCLSATEAAFLKKLENKNTAFRKVYIAILCTCCQLDMHLLWTASPLSITDFLVRFNEYFPSLNEYRNIESNPIFRYGLSEEESAKLQDIGLTCCEFVQDSVEWAMENKGDGQRLHDVFQGEQFQETFRRPCQDAQIYSLIKFFLDHVALAAKGVNEMFIQNED</sequence>
<dbReference type="Proteomes" id="UP000076154">
    <property type="component" value="Unassembled WGS sequence"/>
</dbReference>
<dbReference type="OrthoDB" id="3244206at2759"/>
<dbReference type="AlphaFoldDB" id="A0A369K0R1"/>
<comment type="caution">
    <text evidence="1">The sequence shown here is derived from an EMBL/GenBank/DDBJ whole genome shotgun (WGS) entry which is preliminary data.</text>
</comment>
<gene>
    <name evidence="1" type="ORF">Hypma_007937</name>
</gene>
<name>A0A369K0R1_HYPMA</name>
<evidence type="ECO:0000313" key="1">
    <source>
        <dbReference type="EMBL" id="RDB25314.1"/>
    </source>
</evidence>